<dbReference type="EMBL" id="JAHRHJ020000009">
    <property type="protein sequence ID" value="KAH9302156.1"/>
    <property type="molecule type" value="Genomic_DNA"/>
</dbReference>
<organism evidence="2 3">
    <name type="scientific">Taxus chinensis</name>
    <name type="common">Chinese yew</name>
    <name type="synonym">Taxus wallichiana var. chinensis</name>
    <dbReference type="NCBI Taxonomy" id="29808"/>
    <lineage>
        <taxon>Eukaryota</taxon>
        <taxon>Viridiplantae</taxon>
        <taxon>Streptophyta</taxon>
        <taxon>Embryophyta</taxon>
        <taxon>Tracheophyta</taxon>
        <taxon>Spermatophyta</taxon>
        <taxon>Pinopsida</taxon>
        <taxon>Pinidae</taxon>
        <taxon>Conifers II</taxon>
        <taxon>Cupressales</taxon>
        <taxon>Taxaceae</taxon>
        <taxon>Taxus</taxon>
    </lineage>
</organism>
<protein>
    <submittedName>
        <fullName evidence="2">Uncharacterized protein</fullName>
    </submittedName>
</protein>
<feature type="region of interest" description="Disordered" evidence="1">
    <location>
        <begin position="20"/>
        <end position="62"/>
    </location>
</feature>
<proteinExistence type="predicted"/>
<evidence type="ECO:0000256" key="1">
    <source>
        <dbReference type="SAM" id="MobiDB-lite"/>
    </source>
</evidence>
<evidence type="ECO:0000313" key="2">
    <source>
        <dbReference type="EMBL" id="KAH9302156.1"/>
    </source>
</evidence>
<comment type="caution">
    <text evidence="2">The sequence shown here is derived from an EMBL/GenBank/DDBJ whole genome shotgun (WGS) entry which is preliminary data.</text>
</comment>
<dbReference type="Proteomes" id="UP000824469">
    <property type="component" value="Unassembled WGS sequence"/>
</dbReference>
<keyword evidence="3" id="KW-1185">Reference proteome</keyword>
<feature type="compositionally biased region" description="Polar residues" evidence="1">
    <location>
        <begin position="28"/>
        <end position="62"/>
    </location>
</feature>
<accession>A0AA38FHN1</accession>
<name>A0AA38FHN1_TAXCH</name>
<dbReference type="AlphaFoldDB" id="A0AA38FHN1"/>
<reference evidence="2 3" key="1">
    <citation type="journal article" date="2021" name="Nat. Plants">
        <title>The Taxus genome provides insights into paclitaxel biosynthesis.</title>
        <authorList>
            <person name="Xiong X."/>
            <person name="Gou J."/>
            <person name="Liao Q."/>
            <person name="Li Y."/>
            <person name="Zhou Q."/>
            <person name="Bi G."/>
            <person name="Li C."/>
            <person name="Du R."/>
            <person name="Wang X."/>
            <person name="Sun T."/>
            <person name="Guo L."/>
            <person name="Liang H."/>
            <person name="Lu P."/>
            <person name="Wu Y."/>
            <person name="Zhang Z."/>
            <person name="Ro D.K."/>
            <person name="Shang Y."/>
            <person name="Huang S."/>
            <person name="Yan J."/>
        </authorList>
    </citation>
    <scope>NUCLEOTIDE SEQUENCE [LARGE SCALE GENOMIC DNA]</scope>
    <source>
        <strain evidence="2">Ta-2019</strain>
    </source>
</reference>
<gene>
    <name evidence="2" type="ORF">KI387_013739</name>
</gene>
<feature type="non-terminal residue" evidence="2">
    <location>
        <position position="62"/>
    </location>
</feature>
<evidence type="ECO:0000313" key="3">
    <source>
        <dbReference type="Proteomes" id="UP000824469"/>
    </source>
</evidence>
<feature type="non-terminal residue" evidence="2">
    <location>
        <position position="1"/>
    </location>
</feature>
<sequence>RCLDLSQEMQRRCLDLSHLPQADPVTSAFKNMNSETEIDSLSPTDHSSPQHQHNSVSDNNKP</sequence>